<comment type="similarity">
    <text evidence="1">Belongs to the arginase family.</text>
</comment>
<evidence type="ECO:0000313" key="3">
    <source>
        <dbReference type="Proteomes" id="UP000716906"/>
    </source>
</evidence>
<dbReference type="InterPro" id="IPR023696">
    <property type="entry name" value="Ureohydrolase_dom_sf"/>
</dbReference>
<dbReference type="Gene3D" id="3.40.800.10">
    <property type="entry name" value="Ureohydrolase domain"/>
    <property type="match status" value="1"/>
</dbReference>
<name>A0ABS2EC67_9FIRM</name>
<accession>A0ABS2EC67</accession>
<dbReference type="Proteomes" id="UP000716906">
    <property type="component" value="Unassembled WGS sequence"/>
</dbReference>
<evidence type="ECO:0000313" key="2">
    <source>
        <dbReference type="EMBL" id="MBM6739252.1"/>
    </source>
</evidence>
<gene>
    <name evidence="2" type="ORF">H7U36_14285</name>
</gene>
<dbReference type="PROSITE" id="PS51409">
    <property type="entry name" value="ARGINASE_2"/>
    <property type="match status" value="1"/>
</dbReference>
<dbReference type="SUPFAM" id="SSF52768">
    <property type="entry name" value="Arginase/deacetylase"/>
    <property type="match status" value="1"/>
</dbReference>
<evidence type="ECO:0000256" key="1">
    <source>
        <dbReference type="PROSITE-ProRule" id="PRU00742"/>
    </source>
</evidence>
<sequence length="227" mass="26045">MSDIRGTDMYCSPEAQEEIRRRLQGFGPEGIHFLDNGNYHYVTKLFVEKIRIPFSLVLFDHHSDMQQPLIHELTSCGSWAGELLWKNPYLRQMILIGPDPKTVRELPDRMRKKAVCVSLQEAGEQTAENEIKRIDMSLPAYISIDKDVLDRYGARTNWNQGGMSVRTLERLLSGVFANQKVIGVDICGECSLQEPLREFLEDSRINQTTNRNLYSFLSGRLYSSQPS</sequence>
<dbReference type="InterPro" id="IPR006035">
    <property type="entry name" value="Ureohydrolase"/>
</dbReference>
<keyword evidence="3" id="KW-1185">Reference proteome</keyword>
<dbReference type="Pfam" id="PF00491">
    <property type="entry name" value="Arginase"/>
    <property type="match status" value="1"/>
</dbReference>
<comment type="caution">
    <text evidence="2">The sequence shown here is derived from an EMBL/GenBank/DDBJ whole genome shotgun (WGS) entry which is preliminary data.</text>
</comment>
<proteinExistence type="inferred from homology"/>
<dbReference type="EMBL" id="JACLYY010000018">
    <property type="protein sequence ID" value="MBM6739252.1"/>
    <property type="molecule type" value="Genomic_DNA"/>
</dbReference>
<organism evidence="2 3">
    <name type="scientific">Faecalicatena fissicatena</name>
    <dbReference type="NCBI Taxonomy" id="290055"/>
    <lineage>
        <taxon>Bacteria</taxon>
        <taxon>Bacillati</taxon>
        <taxon>Bacillota</taxon>
        <taxon>Clostridia</taxon>
        <taxon>Lachnospirales</taxon>
        <taxon>Lachnospiraceae</taxon>
        <taxon>Faecalicatena</taxon>
    </lineage>
</organism>
<reference evidence="2 3" key="1">
    <citation type="journal article" date="2021" name="Sci. Rep.">
        <title>The distribution of antibiotic resistance genes in chicken gut microbiota commensals.</title>
        <authorList>
            <person name="Juricova H."/>
            <person name="Matiasovicova J."/>
            <person name="Kubasova T."/>
            <person name="Cejkova D."/>
            <person name="Rychlik I."/>
        </authorList>
    </citation>
    <scope>NUCLEOTIDE SEQUENCE [LARGE SCALE GENOMIC DNA]</scope>
    <source>
        <strain evidence="2 3">An773</strain>
    </source>
</reference>
<protein>
    <submittedName>
        <fullName evidence="2">Arginase family protein</fullName>
    </submittedName>
</protein>